<feature type="compositionally biased region" description="Low complexity" evidence="6">
    <location>
        <begin position="356"/>
        <end position="375"/>
    </location>
</feature>
<dbReference type="Pfam" id="PF25512">
    <property type="entry name" value="zf-CCCH_AtC3H23"/>
    <property type="match status" value="1"/>
</dbReference>
<dbReference type="Gene3D" id="3.30.1370.210">
    <property type="match status" value="1"/>
</dbReference>
<feature type="compositionally biased region" description="Low complexity" evidence="6">
    <location>
        <begin position="457"/>
        <end position="466"/>
    </location>
</feature>
<feature type="region of interest" description="Disordered" evidence="6">
    <location>
        <begin position="132"/>
        <end position="170"/>
    </location>
</feature>
<accession>A0ABY8UGM9</accession>
<dbReference type="InterPro" id="IPR045234">
    <property type="entry name" value="Unkempt-like"/>
</dbReference>
<feature type="region of interest" description="Disordered" evidence="6">
    <location>
        <begin position="343"/>
        <end position="388"/>
    </location>
</feature>
<feature type="compositionally biased region" description="Basic residues" evidence="6">
    <location>
        <begin position="477"/>
        <end position="489"/>
    </location>
</feature>
<feature type="region of interest" description="Disordered" evidence="6">
    <location>
        <begin position="457"/>
        <end position="503"/>
    </location>
</feature>
<feature type="compositionally biased region" description="Low complexity" evidence="6">
    <location>
        <begin position="490"/>
        <end position="503"/>
    </location>
</feature>
<protein>
    <recommendedName>
        <fullName evidence="7">C3H1-type domain-containing protein</fullName>
    </recommendedName>
</protein>
<feature type="zinc finger region" description="C3H1-type" evidence="5">
    <location>
        <begin position="237"/>
        <end position="264"/>
    </location>
</feature>
<dbReference type="InterPro" id="IPR000571">
    <property type="entry name" value="Znf_CCCH"/>
</dbReference>
<keyword evidence="1 5" id="KW-0479">Metal-binding</keyword>
<feature type="domain" description="C3H1-type" evidence="7">
    <location>
        <begin position="237"/>
        <end position="264"/>
    </location>
</feature>
<evidence type="ECO:0000256" key="1">
    <source>
        <dbReference type="ARBA" id="ARBA00022723"/>
    </source>
</evidence>
<evidence type="ECO:0000256" key="2">
    <source>
        <dbReference type="ARBA" id="ARBA00022771"/>
    </source>
</evidence>
<evidence type="ECO:0000313" key="9">
    <source>
        <dbReference type="Proteomes" id="UP001244341"/>
    </source>
</evidence>
<dbReference type="InterPro" id="IPR036855">
    <property type="entry name" value="Znf_CCCH_sf"/>
</dbReference>
<dbReference type="PANTHER" id="PTHR14493">
    <property type="entry name" value="UNKEMPT FAMILY MEMBER"/>
    <property type="match status" value="1"/>
</dbReference>
<dbReference type="InterPro" id="IPR057444">
    <property type="entry name" value="Znf-CCCH_AtC3H23-like"/>
</dbReference>
<dbReference type="SMART" id="SM00356">
    <property type="entry name" value="ZnF_C3H1"/>
    <property type="match status" value="2"/>
</dbReference>
<keyword evidence="4" id="KW-0238">DNA-binding</keyword>
<keyword evidence="2 5" id="KW-0863">Zinc-finger</keyword>
<reference evidence="8 9" key="1">
    <citation type="submission" date="2023-05" db="EMBL/GenBank/DDBJ databases">
        <title>A 100% complete, gapless, phased diploid assembly of the Scenedesmus obliquus UTEX 3031 genome.</title>
        <authorList>
            <person name="Biondi T.C."/>
            <person name="Hanschen E.R."/>
            <person name="Kwon T."/>
            <person name="Eng W."/>
            <person name="Kruse C.P.S."/>
            <person name="Koehler S.I."/>
            <person name="Kunde Y."/>
            <person name="Gleasner C.D."/>
            <person name="You Mak K.T."/>
            <person name="Polle J."/>
            <person name="Hovde B.T."/>
            <person name="Starkenburg S.R."/>
        </authorList>
    </citation>
    <scope>NUCLEOTIDE SEQUENCE [LARGE SCALE GENOMIC DNA]</scope>
    <source>
        <strain evidence="8 9">DOE0152z</strain>
    </source>
</reference>
<evidence type="ECO:0000256" key="5">
    <source>
        <dbReference type="PROSITE-ProRule" id="PRU00723"/>
    </source>
</evidence>
<name>A0ABY8UGM9_TETOB</name>
<evidence type="ECO:0000259" key="7">
    <source>
        <dbReference type="PROSITE" id="PS50103"/>
    </source>
</evidence>
<gene>
    <name evidence="8" type="ORF">OEZ85_004914</name>
</gene>
<dbReference type="Proteomes" id="UP001244341">
    <property type="component" value="Chromosome 12b"/>
</dbReference>
<evidence type="ECO:0000256" key="6">
    <source>
        <dbReference type="SAM" id="MobiDB-lite"/>
    </source>
</evidence>
<proteinExistence type="predicted"/>
<dbReference type="PANTHER" id="PTHR14493:SF50">
    <property type="entry name" value="RING FINGER PROTEIN UNKEMPT"/>
    <property type="match status" value="1"/>
</dbReference>
<dbReference type="EMBL" id="CP126219">
    <property type="protein sequence ID" value="WIA20519.1"/>
    <property type="molecule type" value="Genomic_DNA"/>
</dbReference>
<feature type="region of interest" description="Disordered" evidence="6">
    <location>
        <begin position="629"/>
        <end position="655"/>
    </location>
</feature>
<evidence type="ECO:0000256" key="4">
    <source>
        <dbReference type="ARBA" id="ARBA00023125"/>
    </source>
</evidence>
<dbReference type="PROSITE" id="PS50103">
    <property type="entry name" value="ZF_C3H1"/>
    <property type="match status" value="1"/>
</dbReference>
<feature type="region of interest" description="Disordered" evidence="6">
    <location>
        <begin position="402"/>
        <end position="422"/>
    </location>
</feature>
<dbReference type="SUPFAM" id="SSF90229">
    <property type="entry name" value="CCCH zinc finger"/>
    <property type="match status" value="1"/>
</dbReference>
<organism evidence="8 9">
    <name type="scientific">Tetradesmus obliquus</name>
    <name type="common">Green alga</name>
    <name type="synonym">Acutodesmus obliquus</name>
    <dbReference type="NCBI Taxonomy" id="3088"/>
    <lineage>
        <taxon>Eukaryota</taxon>
        <taxon>Viridiplantae</taxon>
        <taxon>Chlorophyta</taxon>
        <taxon>core chlorophytes</taxon>
        <taxon>Chlorophyceae</taxon>
        <taxon>CS clade</taxon>
        <taxon>Sphaeropleales</taxon>
        <taxon>Scenedesmaceae</taxon>
        <taxon>Tetradesmus</taxon>
    </lineage>
</organism>
<sequence>MAETSEVIGHYVQQQGEGGYQWVPALDQSTELFNAVIGDDISRVEQLYTGHGGSSTHVCLFWGESKEQTGAPRVEAKSRTLAAIATQHGALRVLSYLLSKGVNPRSEGLYEFIESSNPNAPTIRAMLDDAAGNFAPAPGEAPAGPGAHGARTATPDAHGSGAAGQQGYAQQELDQADLENLPYSTADLTRPEYATDTFRMYCFKVLRCSKRYAHDWRACPFAHPTENARRRDPRETRYSSLVCPDYRQGCCVRGDTCQYAHGVFESWLHPSRYRTQLCKDQEKCDRPVCFFAHTISELRTPVDSFVPNPEERLRVPQATQVVLGIAPAPALQMSAGGADTAYAADQGPPVVPDLLSPGQRAASSSSGGLAAAASAGSGGGAPDSFGSSSQLDQAAAAAAAAVGLSGGGGGGSPSPVKQLVSPNAVPVPRMSNAFARKHGLDPKDNPLLNLQRIALQQTSSQPQQQACGGGGGGGSSRRQRRGRNHHHHQQQQQQQQASSQQPLLQQQLLQPGPPQLLQPPLSPAAAAAAAAAYYGAAAQAPMGPAGLQHAHMQPNPNMPPPLIDPQAVALLFGGMNLGGPPLSPAAAAAAMGGMPGGMHHPQLQMNPYAMGPGAMAAMHHHQAGMLGPAGLGPPSPLGQPGMHPSAGLHSPQPPF</sequence>
<evidence type="ECO:0000313" key="8">
    <source>
        <dbReference type="EMBL" id="WIA20519.1"/>
    </source>
</evidence>
<keyword evidence="3 5" id="KW-0862">Zinc</keyword>
<evidence type="ECO:0000256" key="3">
    <source>
        <dbReference type="ARBA" id="ARBA00022833"/>
    </source>
</evidence>
<keyword evidence="9" id="KW-1185">Reference proteome</keyword>